<feature type="compositionally biased region" description="Low complexity" evidence="8">
    <location>
        <begin position="595"/>
        <end position="610"/>
    </location>
</feature>
<feature type="region of interest" description="Disordered" evidence="8">
    <location>
        <begin position="368"/>
        <end position="416"/>
    </location>
</feature>
<dbReference type="EMBL" id="JBAWTH010000020">
    <property type="protein sequence ID" value="KAL2287377.1"/>
    <property type="molecule type" value="Genomic_DNA"/>
</dbReference>
<dbReference type="Proteomes" id="UP001600888">
    <property type="component" value="Unassembled WGS sequence"/>
</dbReference>
<evidence type="ECO:0000313" key="10">
    <source>
        <dbReference type="EMBL" id="KAL2287377.1"/>
    </source>
</evidence>
<accession>A0ABR4EY53</accession>
<gene>
    <name evidence="10" type="ORF">FJTKL_05850</name>
</gene>
<dbReference type="InterPro" id="IPR051059">
    <property type="entry name" value="VerF-like"/>
</dbReference>
<dbReference type="PANTHER" id="PTHR40626:SF32">
    <property type="entry name" value="ZINC FINGER PROTEIN RST2"/>
    <property type="match status" value="1"/>
</dbReference>
<dbReference type="InterPro" id="IPR036236">
    <property type="entry name" value="Znf_C2H2_sf"/>
</dbReference>
<feature type="region of interest" description="Disordered" evidence="8">
    <location>
        <begin position="542"/>
        <end position="663"/>
    </location>
</feature>
<keyword evidence="6" id="KW-0539">Nucleus</keyword>
<dbReference type="SMART" id="SM00355">
    <property type="entry name" value="ZnF_C2H2"/>
    <property type="match status" value="2"/>
</dbReference>
<comment type="caution">
    <text evidence="10">The sequence shown here is derived from an EMBL/GenBank/DDBJ whole genome shotgun (WGS) entry which is preliminary data.</text>
</comment>
<keyword evidence="4 7" id="KW-0863">Zinc-finger</keyword>
<feature type="compositionally biased region" description="Polar residues" evidence="8">
    <location>
        <begin position="623"/>
        <end position="644"/>
    </location>
</feature>
<feature type="compositionally biased region" description="Polar residues" evidence="8">
    <location>
        <begin position="115"/>
        <end position="124"/>
    </location>
</feature>
<protein>
    <recommendedName>
        <fullName evidence="9">C2H2-type domain-containing protein</fullName>
    </recommendedName>
</protein>
<comment type="subcellular location">
    <subcellularLocation>
        <location evidence="1">Nucleus</location>
    </subcellularLocation>
</comment>
<dbReference type="Pfam" id="PF12874">
    <property type="entry name" value="zf-met"/>
    <property type="match status" value="1"/>
</dbReference>
<evidence type="ECO:0000256" key="2">
    <source>
        <dbReference type="ARBA" id="ARBA00022723"/>
    </source>
</evidence>
<evidence type="ECO:0000256" key="8">
    <source>
        <dbReference type="SAM" id="MobiDB-lite"/>
    </source>
</evidence>
<evidence type="ECO:0000256" key="3">
    <source>
        <dbReference type="ARBA" id="ARBA00022737"/>
    </source>
</evidence>
<reference evidence="10 11" key="1">
    <citation type="submission" date="2024-03" db="EMBL/GenBank/DDBJ databases">
        <title>A high-quality draft genome sequence of Diaporthe vaccinii, a causative agent of upright dieback and viscid rot disease in cranberry plants.</title>
        <authorList>
            <person name="Sarrasin M."/>
            <person name="Lang B.F."/>
            <person name="Burger G."/>
        </authorList>
    </citation>
    <scope>NUCLEOTIDE SEQUENCE [LARGE SCALE GENOMIC DNA]</scope>
    <source>
        <strain evidence="10 11">IS7</strain>
    </source>
</reference>
<organism evidence="10 11">
    <name type="scientific">Diaporthe vaccinii</name>
    <dbReference type="NCBI Taxonomy" id="105482"/>
    <lineage>
        <taxon>Eukaryota</taxon>
        <taxon>Fungi</taxon>
        <taxon>Dikarya</taxon>
        <taxon>Ascomycota</taxon>
        <taxon>Pezizomycotina</taxon>
        <taxon>Sordariomycetes</taxon>
        <taxon>Sordariomycetidae</taxon>
        <taxon>Diaporthales</taxon>
        <taxon>Diaporthaceae</taxon>
        <taxon>Diaporthe</taxon>
        <taxon>Diaporthe eres species complex</taxon>
    </lineage>
</organism>
<feature type="compositionally biased region" description="Low complexity" evidence="8">
    <location>
        <begin position="542"/>
        <end position="562"/>
    </location>
</feature>
<evidence type="ECO:0000313" key="11">
    <source>
        <dbReference type="Proteomes" id="UP001600888"/>
    </source>
</evidence>
<evidence type="ECO:0000259" key="9">
    <source>
        <dbReference type="PROSITE" id="PS50157"/>
    </source>
</evidence>
<feature type="compositionally biased region" description="Low complexity" evidence="8">
    <location>
        <begin position="377"/>
        <end position="412"/>
    </location>
</feature>
<keyword evidence="3" id="KW-0677">Repeat</keyword>
<dbReference type="Gene3D" id="3.30.160.60">
    <property type="entry name" value="Classic Zinc Finger"/>
    <property type="match status" value="2"/>
</dbReference>
<name>A0ABR4EY53_9PEZI</name>
<dbReference type="Pfam" id="PF00096">
    <property type="entry name" value="zf-C2H2"/>
    <property type="match status" value="1"/>
</dbReference>
<feature type="domain" description="C2H2-type" evidence="9">
    <location>
        <begin position="668"/>
        <end position="696"/>
    </location>
</feature>
<feature type="domain" description="C2H2-type" evidence="9">
    <location>
        <begin position="697"/>
        <end position="719"/>
    </location>
</feature>
<dbReference type="InterPro" id="IPR013087">
    <property type="entry name" value="Znf_C2H2_type"/>
</dbReference>
<sequence length="796" mass="86779">MSRVMVHSIPFRGVVVQDQGRDRETSLCPPPIARRFPLPFTYWFFLSLPDSTLEYPFHPLFQYNSFSRLRTDDNASSTLSYRLVSLTREQSQYPRPGPSQTSLCITVAHEHPTRQPTCLDNSISSRRDVYNTPPPRRIHNIVTADQRAECRTKIKIIDHSLTSTTTMESMMAQQAMAPAFFYYSPDPNPENRHHGHFIPHPQPQSHHAHPYASHAMPQQMQMFPQVPVLPSTPLPSTPGFSRPSSSCSQPPMHTQGKHSFTSAPQQQVLTPQASPVRVHQALHRPTIVLDTVKFDESEGMCYPQTPPLSAAGSVMGSPGSCDMLATPLNPMFSGLENTPMGMKEEVDVLPVEQFPMLEWNTCSSPPMTPMYLPHQSPYQGHAQAQAQGPAQAQAQAAQPQYCASAPASPAPGHHSDLAITSSSISCPSLSPCPSPYAASEQGLDFCDPRNLTVGTVNPTLAPEFSALPTLCAGDNEEQDLVLRGDAYGHQQTSPATLQSASVTSFSEVTPPVPHGLPIFDDFSDLDSEDSFVNGLVNLGEQQAQASQARSRSSSGATSHSFSDYSEYNDSFGMPSPPDSAASSSDGHRQKRIKTEGAADAEQSSSEAQQSTPEHQHQGGSAAPESTTPNNCGSSSGASDNGSTPQVPPSGPNRRGRKQSLTEDPSKTFICELCNRRFRRQEHLKRHYRSLHTHDKPFECNECGKKFSRSDNLTQHARTHGSGAIVMNLIDDPNMAAAYGHPPPGMSYAPAMGGPPGPDEYSHFGKVLFQVASEMPASDMSSNDEDSNGKKKRKRSD</sequence>
<dbReference type="SUPFAM" id="SSF57667">
    <property type="entry name" value="beta-beta-alpha zinc fingers"/>
    <property type="match status" value="1"/>
</dbReference>
<evidence type="ECO:0000256" key="1">
    <source>
        <dbReference type="ARBA" id="ARBA00004123"/>
    </source>
</evidence>
<feature type="region of interest" description="Disordered" evidence="8">
    <location>
        <begin position="772"/>
        <end position="796"/>
    </location>
</feature>
<dbReference type="PROSITE" id="PS50157">
    <property type="entry name" value="ZINC_FINGER_C2H2_2"/>
    <property type="match status" value="2"/>
</dbReference>
<evidence type="ECO:0000256" key="7">
    <source>
        <dbReference type="PROSITE-ProRule" id="PRU00042"/>
    </source>
</evidence>
<feature type="compositionally biased region" description="Polar residues" evidence="8">
    <location>
        <begin position="242"/>
        <end position="273"/>
    </location>
</feature>
<keyword evidence="2" id="KW-0479">Metal-binding</keyword>
<feature type="region of interest" description="Disordered" evidence="8">
    <location>
        <begin position="115"/>
        <end position="137"/>
    </location>
</feature>
<evidence type="ECO:0000256" key="6">
    <source>
        <dbReference type="ARBA" id="ARBA00023242"/>
    </source>
</evidence>
<keyword evidence="5" id="KW-0862">Zinc</keyword>
<dbReference type="PROSITE" id="PS00028">
    <property type="entry name" value="ZINC_FINGER_C2H2_1"/>
    <property type="match status" value="2"/>
</dbReference>
<evidence type="ECO:0000256" key="4">
    <source>
        <dbReference type="ARBA" id="ARBA00022771"/>
    </source>
</evidence>
<dbReference type="PANTHER" id="PTHR40626">
    <property type="entry name" value="MIP31509P"/>
    <property type="match status" value="1"/>
</dbReference>
<keyword evidence="11" id="KW-1185">Reference proteome</keyword>
<proteinExistence type="predicted"/>
<evidence type="ECO:0000256" key="5">
    <source>
        <dbReference type="ARBA" id="ARBA00022833"/>
    </source>
</evidence>
<feature type="region of interest" description="Disordered" evidence="8">
    <location>
        <begin position="229"/>
        <end position="277"/>
    </location>
</feature>